<reference evidence="2" key="1">
    <citation type="submission" date="2019-08" db="EMBL/GenBank/DDBJ databases">
        <title>Limnoglobus roseus gen. nov., sp. nov., a novel freshwater planctomycete with a giant genome from the family Gemmataceae.</title>
        <authorList>
            <person name="Kulichevskaya I.S."/>
            <person name="Naumoff D.G."/>
            <person name="Miroshnikov K."/>
            <person name="Ivanova A."/>
            <person name="Philippov D.A."/>
            <person name="Hakobyan A."/>
            <person name="Rijpstra I.C."/>
            <person name="Sinninghe Damste J.S."/>
            <person name="Liesack W."/>
            <person name="Dedysh S.N."/>
        </authorList>
    </citation>
    <scope>NUCLEOTIDE SEQUENCE [LARGE SCALE GENOMIC DNA]</scope>
    <source>
        <strain evidence="2">PX52</strain>
    </source>
</reference>
<dbReference type="EMBL" id="CP042425">
    <property type="protein sequence ID" value="QEL13410.1"/>
    <property type="molecule type" value="Genomic_DNA"/>
</dbReference>
<organism evidence="1 2">
    <name type="scientific">Limnoglobus roseus</name>
    <dbReference type="NCBI Taxonomy" id="2598579"/>
    <lineage>
        <taxon>Bacteria</taxon>
        <taxon>Pseudomonadati</taxon>
        <taxon>Planctomycetota</taxon>
        <taxon>Planctomycetia</taxon>
        <taxon>Gemmatales</taxon>
        <taxon>Gemmataceae</taxon>
        <taxon>Limnoglobus</taxon>
    </lineage>
</organism>
<dbReference type="Gene3D" id="3.40.1000.10">
    <property type="entry name" value="Mog1/PsbP, alpha/beta/alpha sandwich"/>
    <property type="match status" value="1"/>
</dbReference>
<proteinExistence type="predicted"/>
<protein>
    <submittedName>
        <fullName evidence="1">Uncharacterized protein</fullName>
    </submittedName>
</protein>
<dbReference type="AlphaFoldDB" id="A0A5C1A457"/>
<keyword evidence="2" id="KW-1185">Reference proteome</keyword>
<accession>A0A5C1A457</accession>
<gene>
    <name evidence="1" type="ORF">PX52LOC_00265</name>
</gene>
<evidence type="ECO:0000313" key="2">
    <source>
        <dbReference type="Proteomes" id="UP000324974"/>
    </source>
</evidence>
<dbReference type="OrthoDB" id="6400696at2"/>
<dbReference type="Proteomes" id="UP000324974">
    <property type="component" value="Chromosome"/>
</dbReference>
<dbReference type="RefSeq" id="WP_149108385.1">
    <property type="nucleotide sequence ID" value="NZ_CP042425.1"/>
</dbReference>
<evidence type="ECO:0000313" key="1">
    <source>
        <dbReference type="EMBL" id="QEL13410.1"/>
    </source>
</evidence>
<sequence>MRIVLAVACVLGVLGSRDARAEDLRAKTADGKEVILKADGTWAYASEAKREPAKKKGEYTKDAKAALAYTGKRGTFSLSLPPNTWKKMDKVDNEAAEAGFLHKDGDIYALVIAERIDVPLETLKRAVLQNIRTHDEDAKIVLEEKRTVNGKEILCLTFEATVTDIPVTYYGYYYSGDEGSIQILTYTGRKLFKEYKPDMEAFLNGFEIIKKQN</sequence>
<name>A0A5C1A457_9BACT</name>
<dbReference type="KEGG" id="lrs:PX52LOC_00265"/>